<dbReference type="SUPFAM" id="SSF52540">
    <property type="entry name" value="P-loop containing nucleoside triphosphate hydrolases"/>
    <property type="match status" value="1"/>
</dbReference>
<protein>
    <recommendedName>
        <fullName evidence="3">ATP-binding protein</fullName>
    </recommendedName>
</protein>
<evidence type="ECO:0000313" key="2">
    <source>
        <dbReference type="Proteomes" id="UP000037239"/>
    </source>
</evidence>
<dbReference type="InterPro" id="IPR027417">
    <property type="entry name" value="P-loop_NTPase"/>
</dbReference>
<evidence type="ECO:0000313" key="1">
    <source>
        <dbReference type="EMBL" id="KOA49522.1"/>
    </source>
</evidence>
<reference evidence="1 2" key="1">
    <citation type="journal article" date="2015" name="Int J Genomics">
        <title>Comparative Genomics Revealed Genetic Diversity and Species/Strain-Level Differences in Carbohydrate Metabolism of Three Probiotic Bifidobacterial Species.</title>
        <authorList>
            <person name="Odamaki T."/>
            <person name="Horigome A."/>
            <person name="Sugahara H."/>
            <person name="Hashikura N."/>
            <person name="Minami J."/>
            <person name="Xiao J.Z."/>
            <person name="Abe F."/>
        </authorList>
    </citation>
    <scope>NUCLEOTIDE SEQUENCE [LARGE SCALE GENOMIC DNA]</scope>
    <source>
        <strain evidence="1 2">MCC 0483</strain>
    </source>
</reference>
<name>A0AB34T8I5_9BIFI</name>
<dbReference type="EMBL" id="AWFK01000008">
    <property type="protein sequence ID" value="KOA49522.1"/>
    <property type="molecule type" value="Genomic_DNA"/>
</dbReference>
<comment type="caution">
    <text evidence="1">The sequence shown here is derived from an EMBL/GenBank/DDBJ whole genome shotgun (WGS) entry which is preliminary data.</text>
</comment>
<accession>A0AB34T8I5</accession>
<organism evidence="1 2">
    <name type="scientific">Bifidobacterium animalis subsp. animalis MCC 0483</name>
    <dbReference type="NCBI Taxonomy" id="1365955"/>
    <lineage>
        <taxon>Bacteria</taxon>
        <taxon>Bacillati</taxon>
        <taxon>Actinomycetota</taxon>
        <taxon>Actinomycetes</taxon>
        <taxon>Bifidobacteriales</taxon>
        <taxon>Bifidobacteriaceae</taxon>
        <taxon>Bifidobacterium</taxon>
    </lineage>
</organism>
<evidence type="ECO:0008006" key="3">
    <source>
        <dbReference type="Google" id="ProtNLM"/>
    </source>
</evidence>
<dbReference type="Proteomes" id="UP000037239">
    <property type="component" value="Unassembled WGS sequence"/>
</dbReference>
<gene>
    <name evidence="1" type="ORF">BAAM0483_05090</name>
</gene>
<dbReference type="AlphaFoldDB" id="A0AB34T8I5"/>
<proteinExistence type="predicted"/>
<sequence>MDAHPVCFITGNSGDGKTWLCTRMAEEAIQAGATVILADPVKGWDIGEPRLRRLERAGAAIIGRGEYDRLIAKLDEILAANIVVEPAPPLIIMVDDFSSLLWLLQHPEDTTPGMHVRIRQIMRRFDVFMRAGLLDVGFVFSGQRIEKSMLPAAWKEAWEAGAHLLSMRINGTYEVFTGRLDNSGTVSYPELEQLRDRQAYRMDVYTLCMVMARISGEMDRQQTILANRQRMGVNDNALHVGAITMLERLNAWCLHQLDQTDAYSPSECPGAHADDRRRP</sequence>